<dbReference type="PROSITE" id="PS01078">
    <property type="entry name" value="MOCF_BIOSYNTHESIS_1"/>
    <property type="match status" value="1"/>
</dbReference>
<dbReference type="PANTHER" id="PTHR43764">
    <property type="entry name" value="MOLYBDENUM COFACTOR BIOSYNTHESIS"/>
    <property type="match status" value="1"/>
</dbReference>
<feature type="region of interest" description="Disordered" evidence="4">
    <location>
        <begin position="307"/>
        <end position="330"/>
    </location>
</feature>
<dbReference type="InterPro" id="IPR011037">
    <property type="entry name" value="Pyrv_Knase-like_insert_dom_sf"/>
</dbReference>
<dbReference type="SMART" id="SM00852">
    <property type="entry name" value="MoCF_biosynth"/>
    <property type="match status" value="1"/>
</dbReference>
<dbReference type="SUPFAM" id="SSF53218">
    <property type="entry name" value="Molybdenum cofactor biosynthesis proteins"/>
    <property type="match status" value="1"/>
</dbReference>
<feature type="compositionally biased region" description="Basic and acidic residues" evidence="4">
    <location>
        <begin position="308"/>
        <end position="330"/>
    </location>
</feature>
<dbReference type="GO" id="GO:0030170">
    <property type="term" value="F:pyridoxal phosphate binding"/>
    <property type="evidence" value="ECO:0007669"/>
    <property type="project" value="InterPro"/>
</dbReference>
<dbReference type="Pfam" id="PF00994">
    <property type="entry name" value="MoCF_biosynth"/>
    <property type="match status" value="1"/>
</dbReference>
<dbReference type="PROSITE" id="PS51340">
    <property type="entry name" value="MOSC"/>
    <property type="match status" value="1"/>
</dbReference>
<organism evidence="6 7">
    <name type="scientific">Candidatus Pullilachnospira stercoravium</name>
    <dbReference type="NCBI Taxonomy" id="2840913"/>
    <lineage>
        <taxon>Bacteria</taxon>
        <taxon>Bacillati</taxon>
        <taxon>Bacillota</taxon>
        <taxon>Clostridia</taxon>
        <taxon>Lachnospirales</taxon>
        <taxon>Lachnospiraceae</taxon>
        <taxon>Lachnospiraceae incertae sedis</taxon>
        <taxon>Candidatus Pullilachnospira</taxon>
    </lineage>
</organism>
<comment type="caution">
    <text evidence="6">The sequence shown here is derived from an EMBL/GenBank/DDBJ whole genome shotgun (WGS) entry which is preliminary data.</text>
</comment>
<dbReference type="GO" id="GO:0030151">
    <property type="term" value="F:molybdenum ion binding"/>
    <property type="evidence" value="ECO:0007669"/>
    <property type="project" value="InterPro"/>
</dbReference>
<evidence type="ECO:0000259" key="5">
    <source>
        <dbReference type="PROSITE" id="PS51340"/>
    </source>
</evidence>
<dbReference type="Proteomes" id="UP000886723">
    <property type="component" value="Unassembled WGS sequence"/>
</dbReference>
<dbReference type="InterPro" id="IPR036425">
    <property type="entry name" value="MoaB/Mog-like_dom_sf"/>
</dbReference>
<dbReference type="InterPro" id="IPR001453">
    <property type="entry name" value="MoaB/Mog_dom"/>
</dbReference>
<dbReference type="GO" id="GO:0003824">
    <property type="term" value="F:catalytic activity"/>
    <property type="evidence" value="ECO:0007669"/>
    <property type="project" value="InterPro"/>
</dbReference>
<dbReference type="CDD" id="cd00886">
    <property type="entry name" value="MogA_MoaB"/>
    <property type="match status" value="1"/>
</dbReference>
<accession>A0A9D1NWW1</accession>
<evidence type="ECO:0000313" key="7">
    <source>
        <dbReference type="Proteomes" id="UP000886723"/>
    </source>
</evidence>
<reference evidence="6" key="2">
    <citation type="journal article" date="2021" name="PeerJ">
        <title>Extensive microbial diversity within the chicken gut microbiome revealed by metagenomics and culture.</title>
        <authorList>
            <person name="Gilroy R."/>
            <person name="Ravi A."/>
            <person name="Getino M."/>
            <person name="Pursley I."/>
            <person name="Horton D.L."/>
            <person name="Alikhan N.F."/>
            <person name="Baker D."/>
            <person name="Gharbi K."/>
            <person name="Hall N."/>
            <person name="Watson M."/>
            <person name="Adriaenssens E.M."/>
            <person name="Foster-Nyarko E."/>
            <person name="Jarju S."/>
            <person name="Secka A."/>
            <person name="Antonio M."/>
            <person name="Oren A."/>
            <person name="Chaudhuri R.R."/>
            <person name="La Ragione R."/>
            <person name="Hildebrand F."/>
            <person name="Pallen M.J."/>
        </authorList>
    </citation>
    <scope>NUCLEOTIDE SEQUENCE</scope>
    <source>
        <strain evidence="6">ChiBcec2-4451</strain>
    </source>
</reference>
<dbReference type="Gene3D" id="2.40.33.20">
    <property type="entry name" value="PK beta-barrel domain-like"/>
    <property type="match status" value="1"/>
</dbReference>
<comment type="function">
    <text evidence="1">May be involved in the biosynthesis of molybdopterin.</text>
</comment>
<reference evidence="6" key="1">
    <citation type="submission" date="2020-10" db="EMBL/GenBank/DDBJ databases">
        <authorList>
            <person name="Gilroy R."/>
        </authorList>
    </citation>
    <scope>NUCLEOTIDE SEQUENCE</scope>
    <source>
        <strain evidence="6">ChiBcec2-4451</strain>
    </source>
</reference>
<dbReference type="InterPro" id="IPR051920">
    <property type="entry name" value="MPT_Adenylyltrnsfr/MoaC-Rel"/>
</dbReference>
<keyword evidence="3" id="KW-0501">Molybdenum cofactor biosynthesis</keyword>
<dbReference type="SUPFAM" id="SSF50800">
    <property type="entry name" value="PK beta-barrel domain-like"/>
    <property type="match status" value="1"/>
</dbReference>
<evidence type="ECO:0000256" key="1">
    <source>
        <dbReference type="ARBA" id="ARBA00003487"/>
    </source>
</evidence>
<dbReference type="AlphaFoldDB" id="A0A9D1NWW1"/>
<dbReference type="InterPro" id="IPR005302">
    <property type="entry name" value="MoCF_Sase_C"/>
</dbReference>
<evidence type="ECO:0000313" key="6">
    <source>
        <dbReference type="EMBL" id="HIV14032.1"/>
    </source>
</evidence>
<dbReference type="Gene3D" id="3.40.980.10">
    <property type="entry name" value="MoaB/Mog-like domain"/>
    <property type="match status" value="1"/>
</dbReference>
<dbReference type="NCBIfam" id="TIGR00177">
    <property type="entry name" value="molyb_syn"/>
    <property type="match status" value="1"/>
</dbReference>
<evidence type="ECO:0000256" key="2">
    <source>
        <dbReference type="ARBA" id="ARBA00005046"/>
    </source>
</evidence>
<gene>
    <name evidence="6" type="ORF">IAA63_12970</name>
</gene>
<evidence type="ECO:0000256" key="4">
    <source>
        <dbReference type="SAM" id="MobiDB-lite"/>
    </source>
</evidence>
<feature type="domain" description="MOSC" evidence="5">
    <location>
        <begin position="14"/>
        <end position="142"/>
    </location>
</feature>
<proteinExistence type="predicted"/>
<dbReference type="Pfam" id="PF03473">
    <property type="entry name" value="MOSC"/>
    <property type="match status" value="1"/>
</dbReference>
<dbReference type="InterPro" id="IPR008284">
    <property type="entry name" value="MoCF_biosynth_CS"/>
</dbReference>
<dbReference type="EMBL" id="DVON01000278">
    <property type="protein sequence ID" value="HIV14032.1"/>
    <property type="molecule type" value="Genomic_DNA"/>
</dbReference>
<dbReference type="GO" id="GO:0006777">
    <property type="term" value="P:Mo-molybdopterin cofactor biosynthetic process"/>
    <property type="evidence" value="ECO:0007669"/>
    <property type="project" value="UniProtKB-KW"/>
</dbReference>
<name>A0A9D1NWW1_9FIRM</name>
<dbReference type="PANTHER" id="PTHR43764:SF1">
    <property type="entry name" value="MOLYBDOPTERIN MOLYBDOTRANSFERASE"/>
    <property type="match status" value="1"/>
</dbReference>
<comment type="pathway">
    <text evidence="2">Cofactor biosynthesis; molybdopterin biosynthesis.</text>
</comment>
<sequence>MGIVRAVCVSEKKGTSKHPVAMGEFVEDLGIAGDAHAGKWHRQVSLLSLEKIQEFGRRGARVEFGDFGENLVVEGIDFASLPVGCVLSCGQVQLEVTQIGKECHSHCAIFQQVGDCIMPREGVFAKVLKGGVIRPGDSMEITGQNHRFRVGVVTMSDKGAAGLREDESGPLIRRMVEAGPYLVVEQLLIPDDQPEIERTLTRLCDRTGVDLILTTGGTGFSPRDRTPEATLAVADRMAPGIAEAVRAYSMTITKRAMLSRAVSVIRGKTLIINLPGSPKAVAESLEYILPALDHGLAVLSGTAGDCGSSHKVEKTAETAARKEEKAAENK</sequence>
<evidence type="ECO:0000256" key="3">
    <source>
        <dbReference type="ARBA" id="ARBA00023150"/>
    </source>
</evidence>
<protein>
    <submittedName>
        <fullName evidence="6">MOSC domain-containing protein</fullName>
    </submittedName>
</protein>